<feature type="signal peptide" evidence="1">
    <location>
        <begin position="1"/>
        <end position="16"/>
    </location>
</feature>
<feature type="chain" id="PRO_5002435380" evidence="1">
    <location>
        <begin position="17"/>
        <end position="59"/>
    </location>
</feature>
<dbReference type="EMBL" id="GBXM01002949">
    <property type="protein sequence ID" value="JAI05629.1"/>
    <property type="molecule type" value="Transcribed_RNA"/>
</dbReference>
<proteinExistence type="predicted"/>
<evidence type="ECO:0000313" key="2">
    <source>
        <dbReference type="EMBL" id="JAI05629.1"/>
    </source>
</evidence>
<keyword evidence="1" id="KW-0732">Signal</keyword>
<reference evidence="2" key="2">
    <citation type="journal article" date="2015" name="Fish Shellfish Immunol.">
        <title>Early steps in the European eel (Anguilla anguilla)-Vibrio vulnificus interaction in the gills: Role of the RtxA13 toxin.</title>
        <authorList>
            <person name="Callol A."/>
            <person name="Pajuelo D."/>
            <person name="Ebbesson L."/>
            <person name="Teles M."/>
            <person name="MacKenzie S."/>
            <person name="Amaro C."/>
        </authorList>
    </citation>
    <scope>NUCLEOTIDE SEQUENCE</scope>
</reference>
<name>A0A0E9XV99_ANGAN</name>
<protein>
    <submittedName>
        <fullName evidence="2">Uncharacterized protein</fullName>
    </submittedName>
</protein>
<sequence>MYFTFLFNLVFVIAKTARIELVTDAKLDKYLVQKVNSRRRSKRKHVVLSKNRSRTLVLV</sequence>
<accession>A0A0E9XV99</accession>
<evidence type="ECO:0000256" key="1">
    <source>
        <dbReference type="SAM" id="SignalP"/>
    </source>
</evidence>
<organism evidence="2">
    <name type="scientific">Anguilla anguilla</name>
    <name type="common">European freshwater eel</name>
    <name type="synonym">Muraena anguilla</name>
    <dbReference type="NCBI Taxonomy" id="7936"/>
    <lineage>
        <taxon>Eukaryota</taxon>
        <taxon>Metazoa</taxon>
        <taxon>Chordata</taxon>
        <taxon>Craniata</taxon>
        <taxon>Vertebrata</taxon>
        <taxon>Euteleostomi</taxon>
        <taxon>Actinopterygii</taxon>
        <taxon>Neopterygii</taxon>
        <taxon>Teleostei</taxon>
        <taxon>Anguilliformes</taxon>
        <taxon>Anguillidae</taxon>
        <taxon>Anguilla</taxon>
    </lineage>
</organism>
<dbReference type="AlphaFoldDB" id="A0A0E9XV99"/>
<reference evidence="2" key="1">
    <citation type="submission" date="2014-11" db="EMBL/GenBank/DDBJ databases">
        <authorList>
            <person name="Amaro Gonzalez C."/>
        </authorList>
    </citation>
    <scope>NUCLEOTIDE SEQUENCE</scope>
</reference>